<organism evidence="10 11">
    <name type="scientific">Neolamprologus brichardi</name>
    <name type="common">Fairy cichlid</name>
    <name type="synonym">Lamprologus brichardi</name>
    <dbReference type="NCBI Taxonomy" id="32507"/>
    <lineage>
        <taxon>Eukaryota</taxon>
        <taxon>Metazoa</taxon>
        <taxon>Chordata</taxon>
        <taxon>Craniata</taxon>
        <taxon>Vertebrata</taxon>
        <taxon>Euteleostomi</taxon>
        <taxon>Actinopterygii</taxon>
        <taxon>Neopterygii</taxon>
        <taxon>Teleostei</taxon>
        <taxon>Neoteleostei</taxon>
        <taxon>Acanthomorphata</taxon>
        <taxon>Ovalentaria</taxon>
        <taxon>Cichlomorphae</taxon>
        <taxon>Cichliformes</taxon>
        <taxon>Cichlidae</taxon>
        <taxon>African cichlids</taxon>
        <taxon>Pseudocrenilabrinae</taxon>
        <taxon>Lamprologini</taxon>
        <taxon>Neolamprologus</taxon>
    </lineage>
</organism>
<proteinExistence type="inferred from homology"/>
<name>A0A3Q4I4Q8_NEOBR</name>
<dbReference type="GeneTree" id="ENSGT00940000161549"/>
<evidence type="ECO:0000256" key="2">
    <source>
        <dbReference type="ARBA" id="ARBA00006826"/>
    </source>
</evidence>
<feature type="coiled-coil region" evidence="8">
    <location>
        <begin position="775"/>
        <end position="802"/>
    </location>
</feature>
<keyword evidence="7" id="KW-0206">Cytoskeleton</keyword>
<feature type="region of interest" description="Disordered" evidence="9">
    <location>
        <begin position="1421"/>
        <end position="1623"/>
    </location>
</feature>
<evidence type="ECO:0000256" key="1">
    <source>
        <dbReference type="ARBA" id="ARBA00004245"/>
    </source>
</evidence>
<dbReference type="GO" id="GO:0051693">
    <property type="term" value="P:actin filament capping"/>
    <property type="evidence" value="ECO:0007669"/>
    <property type="project" value="UniProtKB-KW"/>
</dbReference>
<dbReference type="Gene3D" id="2.30.29.30">
    <property type="entry name" value="Pleckstrin-homology domain (PH domain)/Phosphotyrosine-binding domain (PTB)"/>
    <property type="match status" value="1"/>
</dbReference>
<evidence type="ECO:0000313" key="10">
    <source>
        <dbReference type="Ensembl" id="ENSNBRP00000029786.1"/>
    </source>
</evidence>
<evidence type="ECO:0000256" key="7">
    <source>
        <dbReference type="ARBA" id="ARBA00023212"/>
    </source>
</evidence>
<reference evidence="10" key="1">
    <citation type="submission" date="2025-08" db="UniProtKB">
        <authorList>
            <consortium name="Ensembl"/>
        </authorList>
    </citation>
    <scope>IDENTIFICATION</scope>
</reference>
<keyword evidence="6" id="KW-0009">Actin-binding</keyword>
<accession>A0A3Q4I4Q8</accession>
<evidence type="ECO:0000256" key="6">
    <source>
        <dbReference type="ARBA" id="ARBA00023203"/>
    </source>
</evidence>
<keyword evidence="5" id="KW-0677">Repeat</keyword>
<dbReference type="Bgee" id="ENSNBRG00000022651">
    <property type="expression patterns" value="Expressed in testis"/>
</dbReference>
<dbReference type="SUPFAM" id="SSF46966">
    <property type="entry name" value="Spectrin repeat"/>
    <property type="match status" value="12"/>
</dbReference>
<evidence type="ECO:0000256" key="8">
    <source>
        <dbReference type="SAM" id="Coils"/>
    </source>
</evidence>
<keyword evidence="3" id="KW-0117">Actin capping</keyword>
<feature type="coiled-coil region" evidence="8">
    <location>
        <begin position="337"/>
        <end position="434"/>
    </location>
</feature>
<feature type="coiled-coil region" evidence="8">
    <location>
        <begin position="975"/>
        <end position="1002"/>
    </location>
</feature>
<keyword evidence="4" id="KW-0963">Cytoplasm</keyword>
<comment type="similarity">
    <text evidence="2">Belongs to the spectrin family.</text>
</comment>
<dbReference type="Ensembl" id="ENSNBRT00000030549.1">
    <property type="protein sequence ID" value="ENSNBRP00000029786.1"/>
    <property type="gene ID" value="ENSNBRG00000022651.1"/>
</dbReference>
<feature type="compositionally biased region" description="Polar residues" evidence="9">
    <location>
        <begin position="1503"/>
        <end position="1526"/>
    </location>
</feature>
<evidence type="ECO:0000313" key="11">
    <source>
        <dbReference type="Proteomes" id="UP000261580"/>
    </source>
</evidence>
<dbReference type="FunFam" id="1.20.58.60:FF:000011">
    <property type="entry name" value="Spectrin beta chain"/>
    <property type="match status" value="1"/>
</dbReference>
<reference evidence="10" key="2">
    <citation type="submission" date="2025-09" db="UniProtKB">
        <authorList>
            <consortium name="Ensembl"/>
        </authorList>
    </citation>
    <scope>IDENTIFICATION</scope>
</reference>
<dbReference type="Proteomes" id="UP000261580">
    <property type="component" value="Unassembled WGS sequence"/>
</dbReference>
<dbReference type="SMART" id="SM00150">
    <property type="entry name" value="SPEC"/>
    <property type="match status" value="13"/>
</dbReference>
<dbReference type="InterPro" id="IPR018159">
    <property type="entry name" value="Spectrin/alpha-actinin"/>
</dbReference>
<feature type="compositionally biased region" description="Basic and acidic residues" evidence="9">
    <location>
        <begin position="1435"/>
        <end position="1450"/>
    </location>
</feature>
<sequence length="1822" mass="209116">LQNCRNLAVQLIHNKHPQSSAIKDTLQQLSASWEDLKSLAKERQDQLQKAVECHRFYQDLSDALTLIQERHKSIPDDVAKDLHGVMSQLRKHEALLLELATTEEQFQEQLDSVDSILKLCTPELSVRLQKVQDEVVERWEELRLLAEKREEELKLASQRYQFLSMVQDYFLWCSQLISAMAVEESISDVATADLQLAQHQQLWAEMEARQETYQQALDMGEELQTQDKSNQKEVRRRSKILETLGISARPESRLKNTAAKYRKSQLHCTLQDVTVDDAHIKAINKLAAKLEKRQSAEELVTVTKRRQQLNERWSKFHVDLNNYKNQLEEALVVHRLIRELEEVRDRANEKMLLLQDQDCGCDVDSVENLIRRHEEIEREARVIQDRAKVRHPRLQLTLMSDKLKTKQKEVQKTLKTLDKELKHRKEKLQEAHQLQLFKANQRLLLEWSLKQSSEMAEKGLPKTRTEADRLIVEHQDWRTEIDARAERIDSVRDFGLGLIRSGHSSKSEIQKALNQLEEAKAGLDRAWLNRNITLEQARTLQIFLTSVEQCESWLNNSEAFLSNQDLGSSVTEVETLQRKQIQFEEALEAQGDQLDQVEKLAQEMIQQKHYDANNIRAKSKLEIIRSRYKALDQSLQLQQFLSSSYQVCVWLNEHNAIALDENWREPTNLQAKLLKHQSFEAEILGNRYRVETLTKEGEKLLSESLSAEGKVRPRLRELTDSWDTLIHNCKEKKTRLQEAYQALQFQRSLDDMEQFVASVERELANEDCGSDLPSVNRLLKELQAVEEEMDGHQDRIQGLVDTAKSFHSQGNFLAEEIQTRVAHTINRYNSLARPLQRRKENLEAWQVLFQFYRNVEEETAWLNDRLPSITAKDLGSSLSSSQQLLHKHQTLMQEISGRMPLVQAVQEAGRSLVRISLILKKKEIMKQKNFTCYVPIFVCLKVSELQLWLEEQQVGLESRDCGRSEEVTDAMLRKLDSVAVELDNHRRTVEKLQENGASLQHLRHPKSHLVSESLPAVVECYEMLLRLSASRRAALEDQLRLYVYEREAKELQTWLTSKRTMVESTDCGQDLENVEVLQKKLEVLVSEVSGLGRSRLTSVQQLGRGLQQDDQARRRDDALSRLWDELNSSIRTREQNLQAAREIHQFNHDVEELKGWMAEKEAVLDSEDLGHDLHSIQTLMSQHEALERDLVRISEEVTRSREVGCTLSKSQPQARSSVTQRLDDLEACWTSIQDKASLRRARLGQAEDVQKYLSQWTELMAWLKEMLSLVRGEPQSGEGSDLEQLIKKHDEYRVQIDRQLIKSQAVKQKGSRLIEDGNFMSEKVEQRICELEELEMRVEKVWEETRLLYQEDLEIVLLQRELEQAERWLSSYESTLMAEEYGDSVSDVMELLKRQEDLEAMIQAQSDRFIALQKKKTQTPRIFSRDVHGASSGRQTDRTIRPSVLEKKAEAVSGSPSPLLSPPLGPGSDSKIIKKVESADSSDESDEFSPSPTVNAGRRQIKNSHLNSNTPLGESADSSSQPPQSHSLKETRPRSKPPVAPKPRISFSEQAFGCRSDSPNHPEKPTTPPNSPSAIRRLVAPTEPPPPPPVKERCIRPKSPTSRQPDVPGSPAPPAADHITPPNAPTAVVSNACSVRYEKENIAAYFSTGRIITTVFSICLCTFTNNLSEVTLFNSVVLSQRTSRWPPINVVGAVCRENRYYRRKENTFRLILEDGSQYVYAASSKELQLIWMKKLQNCPESASNDLLLLRRASSVNLSLEKLAESPDDSTSTKPLSRRAESLERQLSSESQPPPKPPHTYYSRHNYPDGGEVRTAGETSQQI</sequence>
<dbReference type="Pfam" id="PF00435">
    <property type="entry name" value="Spectrin"/>
    <property type="match status" value="11"/>
</dbReference>
<dbReference type="GO" id="GO:0003779">
    <property type="term" value="F:actin binding"/>
    <property type="evidence" value="ECO:0007669"/>
    <property type="project" value="UniProtKB-KW"/>
</dbReference>
<protein>
    <recommendedName>
        <fullName evidence="12">PH domain-containing protein</fullName>
    </recommendedName>
</protein>
<feature type="region of interest" description="Disordered" evidence="9">
    <location>
        <begin position="1761"/>
        <end position="1822"/>
    </location>
</feature>
<keyword evidence="8" id="KW-0175">Coiled coil</keyword>
<dbReference type="InterPro" id="IPR011993">
    <property type="entry name" value="PH-like_dom_sf"/>
</dbReference>
<dbReference type="GO" id="GO:0005856">
    <property type="term" value="C:cytoskeleton"/>
    <property type="evidence" value="ECO:0007669"/>
    <property type="project" value="UniProtKB-SubCell"/>
</dbReference>
<evidence type="ECO:0008006" key="12">
    <source>
        <dbReference type="Google" id="ProtNLM"/>
    </source>
</evidence>
<dbReference type="OMA" id="PVLHYPH"/>
<keyword evidence="11" id="KW-1185">Reference proteome</keyword>
<dbReference type="CDD" id="cd00176">
    <property type="entry name" value="SPEC"/>
    <property type="match status" value="6"/>
</dbReference>
<dbReference type="InterPro" id="IPR002017">
    <property type="entry name" value="Spectrin_repeat"/>
</dbReference>
<dbReference type="PANTHER" id="PTHR11915">
    <property type="entry name" value="SPECTRIN/FILAMIN RELATED CYTOSKELETAL PROTEIN"/>
    <property type="match status" value="1"/>
</dbReference>
<evidence type="ECO:0000256" key="9">
    <source>
        <dbReference type="SAM" id="MobiDB-lite"/>
    </source>
</evidence>
<comment type="subcellular location">
    <subcellularLocation>
        <location evidence="1">Cytoplasm</location>
        <location evidence="1">Cytoskeleton</location>
    </subcellularLocation>
</comment>
<dbReference type="SUPFAM" id="SSF50729">
    <property type="entry name" value="PH domain-like"/>
    <property type="match status" value="1"/>
</dbReference>
<dbReference type="GO" id="GO:0016020">
    <property type="term" value="C:membrane"/>
    <property type="evidence" value="ECO:0007669"/>
    <property type="project" value="UniProtKB-ARBA"/>
</dbReference>
<dbReference type="GO" id="GO:0005737">
    <property type="term" value="C:cytoplasm"/>
    <property type="evidence" value="ECO:0007669"/>
    <property type="project" value="UniProtKB-ARBA"/>
</dbReference>
<dbReference type="STRING" id="32507.ENSNBRP00000029786"/>
<dbReference type="FunFam" id="1.20.58.60:FF:000017">
    <property type="entry name" value="Spectrin alpha chain, non-erythrocytic 1"/>
    <property type="match status" value="1"/>
</dbReference>
<evidence type="ECO:0000256" key="5">
    <source>
        <dbReference type="ARBA" id="ARBA00022737"/>
    </source>
</evidence>
<dbReference type="Gene3D" id="1.20.58.60">
    <property type="match status" value="12"/>
</dbReference>
<evidence type="ECO:0000256" key="4">
    <source>
        <dbReference type="ARBA" id="ARBA00022490"/>
    </source>
</evidence>
<evidence type="ECO:0000256" key="3">
    <source>
        <dbReference type="ARBA" id="ARBA00022467"/>
    </source>
</evidence>